<dbReference type="Proteomes" id="UP000236742">
    <property type="component" value="Unassembled WGS sequence"/>
</dbReference>
<sequence>MGEHMSDPVSKTVIEDVLSSIRRLVSEDSRIGPRRVVSRERVAQDKLVLTPALRVADDETSEGESESWIDEINALRDETGWFSNQFGNNAADEGAAPDGIDLVEAEPAETEREETGIAPEPEMAAAFEPDRVDDSPDAESGLDVGKEPWRDPEATLFASAREAGCEAVTERPDENDVIDPSDGGAAGEFQPRLHLDLVERESSGDLKGGEPADDPRAETDREADEGADSFRESISDDIIEPAEEGIGDGEALEEDFERRTENLTAKIKALEEAIGRSHEQFEPDGPGEDDYAGTPVRPIEWENGGNPSRSSPAGVIRGVFERETIAAQPEGMPEQDGHGADGRAQDGEGKGAGGDIRGMFVHRPPEPHASDDSREPVSVFDDEAVLDEESLRELVADIVRQELQGALGERITRNVRKLVRREIHRALAAKELE</sequence>
<dbReference type="AlphaFoldDB" id="A0A1H5W4M6"/>
<gene>
    <name evidence="2" type="ORF">SAMN05421751_107109</name>
</gene>
<feature type="compositionally biased region" description="Basic and acidic residues" evidence="1">
    <location>
        <begin position="363"/>
        <end position="375"/>
    </location>
</feature>
<proteinExistence type="predicted"/>
<dbReference type="OrthoDB" id="7875768at2"/>
<feature type="region of interest" description="Disordered" evidence="1">
    <location>
        <begin position="105"/>
        <end position="257"/>
    </location>
</feature>
<evidence type="ECO:0000313" key="3">
    <source>
        <dbReference type="Proteomes" id="UP000236742"/>
    </source>
</evidence>
<feature type="compositionally biased region" description="Basic and acidic residues" evidence="1">
    <location>
        <begin position="191"/>
        <end position="220"/>
    </location>
</feature>
<feature type="compositionally biased region" description="Basic and acidic residues" evidence="1">
    <location>
        <begin position="335"/>
        <end position="349"/>
    </location>
</feature>
<feature type="compositionally biased region" description="Acidic residues" evidence="1">
    <location>
        <begin position="235"/>
        <end position="255"/>
    </location>
</feature>
<feature type="compositionally biased region" description="Basic and acidic residues" evidence="1">
    <location>
        <begin position="144"/>
        <end position="153"/>
    </location>
</feature>
<feature type="region of interest" description="Disordered" evidence="1">
    <location>
        <begin position="276"/>
        <end position="378"/>
    </location>
</feature>
<keyword evidence="3" id="KW-1185">Reference proteome</keyword>
<dbReference type="RefSeq" id="WP_146064193.1">
    <property type="nucleotide sequence ID" value="NZ_FNVD01000007.1"/>
</dbReference>
<organism evidence="2 3">
    <name type="scientific">Jhaorihella thermophila</name>
    <dbReference type="NCBI Taxonomy" id="488547"/>
    <lineage>
        <taxon>Bacteria</taxon>
        <taxon>Pseudomonadati</taxon>
        <taxon>Pseudomonadota</taxon>
        <taxon>Alphaproteobacteria</taxon>
        <taxon>Rhodobacterales</taxon>
        <taxon>Paracoccaceae</taxon>
        <taxon>Jhaorihella</taxon>
    </lineage>
</organism>
<name>A0A1H5W4M6_9RHOB</name>
<reference evidence="2 3" key="1">
    <citation type="submission" date="2016-10" db="EMBL/GenBank/DDBJ databases">
        <authorList>
            <person name="de Groot N.N."/>
        </authorList>
    </citation>
    <scope>NUCLEOTIDE SEQUENCE [LARGE SCALE GENOMIC DNA]</scope>
    <source>
        <strain evidence="2 3">DSM 23413</strain>
    </source>
</reference>
<dbReference type="EMBL" id="FNVD01000007">
    <property type="protein sequence ID" value="SEF94442.1"/>
    <property type="molecule type" value="Genomic_DNA"/>
</dbReference>
<evidence type="ECO:0000313" key="2">
    <source>
        <dbReference type="EMBL" id="SEF94442.1"/>
    </source>
</evidence>
<protein>
    <submittedName>
        <fullName evidence="2">Uncharacterized protein</fullName>
    </submittedName>
</protein>
<accession>A0A1H5W4M6</accession>
<evidence type="ECO:0000256" key="1">
    <source>
        <dbReference type="SAM" id="MobiDB-lite"/>
    </source>
</evidence>
<feature type="compositionally biased region" description="Low complexity" evidence="1">
    <location>
        <begin position="118"/>
        <end position="127"/>
    </location>
</feature>